<comment type="caution">
    <text evidence="2">The sequence shown here is derived from an EMBL/GenBank/DDBJ whole genome shotgun (WGS) entry which is preliminary data.</text>
</comment>
<accession>A0ABQ5ZWM0</accession>
<dbReference type="RefSeq" id="WP_244770555.1">
    <property type="nucleotide sequence ID" value="NZ_BSOP01000067.1"/>
</dbReference>
<dbReference type="Proteomes" id="UP001156702">
    <property type="component" value="Unassembled WGS sequence"/>
</dbReference>
<dbReference type="Gene3D" id="2.60.120.10">
    <property type="entry name" value="Jelly Rolls"/>
    <property type="match status" value="1"/>
</dbReference>
<proteinExistence type="predicted"/>
<keyword evidence="3" id="KW-1185">Reference proteome</keyword>
<protein>
    <recommendedName>
        <fullName evidence="1">Cupin type-2 domain-containing protein</fullName>
    </recommendedName>
</protein>
<organism evidence="2 3">
    <name type="scientific">Shinella yambaruensis</name>
    <dbReference type="NCBI Taxonomy" id="415996"/>
    <lineage>
        <taxon>Bacteria</taxon>
        <taxon>Pseudomonadati</taxon>
        <taxon>Pseudomonadota</taxon>
        <taxon>Alphaproteobacteria</taxon>
        <taxon>Hyphomicrobiales</taxon>
        <taxon>Rhizobiaceae</taxon>
        <taxon>Shinella</taxon>
    </lineage>
</organism>
<dbReference type="InterPro" id="IPR011051">
    <property type="entry name" value="RmlC_Cupin_sf"/>
</dbReference>
<gene>
    <name evidence="2" type="ORF">GCM10007923_62290</name>
</gene>
<evidence type="ECO:0000313" key="3">
    <source>
        <dbReference type="Proteomes" id="UP001156702"/>
    </source>
</evidence>
<evidence type="ECO:0000259" key="1">
    <source>
        <dbReference type="Pfam" id="PF07883"/>
    </source>
</evidence>
<dbReference type="SUPFAM" id="SSF51182">
    <property type="entry name" value="RmlC-like cupins"/>
    <property type="match status" value="1"/>
</dbReference>
<dbReference type="Pfam" id="PF07883">
    <property type="entry name" value="Cupin_2"/>
    <property type="match status" value="1"/>
</dbReference>
<sequence length="93" mass="9900">MSDDAIIEMPGFRGRITGRLGDMVVIDAEVEADIPAHASETEEFAVVIAGRFELDMNGETLSCGPGDHLVVGAGVDHAIRVIEPGRLILIGRM</sequence>
<dbReference type="InterPro" id="IPR013096">
    <property type="entry name" value="Cupin_2"/>
</dbReference>
<dbReference type="EMBL" id="BSOP01000067">
    <property type="protein sequence ID" value="GLR55008.1"/>
    <property type="molecule type" value="Genomic_DNA"/>
</dbReference>
<reference evidence="3" key="1">
    <citation type="journal article" date="2019" name="Int. J. Syst. Evol. Microbiol.">
        <title>The Global Catalogue of Microorganisms (GCM) 10K type strain sequencing project: providing services to taxonomists for standard genome sequencing and annotation.</title>
        <authorList>
            <consortium name="The Broad Institute Genomics Platform"/>
            <consortium name="The Broad Institute Genome Sequencing Center for Infectious Disease"/>
            <person name="Wu L."/>
            <person name="Ma J."/>
        </authorList>
    </citation>
    <scope>NUCLEOTIDE SEQUENCE [LARGE SCALE GENOMIC DNA]</scope>
    <source>
        <strain evidence="3">NBRC 102122</strain>
    </source>
</reference>
<feature type="domain" description="Cupin type-2" evidence="1">
    <location>
        <begin position="30"/>
        <end position="89"/>
    </location>
</feature>
<name>A0ABQ5ZWM0_9HYPH</name>
<evidence type="ECO:0000313" key="2">
    <source>
        <dbReference type="EMBL" id="GLR55008.1"/>
    </source>
</evidence>
<dbReference type="InterPro" id="IPR014710">
    <property type="entry name" value="RmlC-like_jellyroll"/>
</dbReference>